<dbReference type="GO" id="GO:0000155">
    <property type="term" value="F:phosphorelay sensor kinase activity"/>
    <property type="evidence" value="ECO:0007669"/>
    <property type="project" value="InterPro"/>
</dbReference>
<dbReference type="EMBL" id="BMVG01000002">
    <property type="protein sequence ID" value="GHE00499.1"/>
    <property type="molecule type" value="Genomic_DNA"/>
</dbReference>
<reference evidence="2" key="2">
    <citation type="submission" date="2020-09" db="EMBL/GenBank/DDBJ databases">
        <authorList>
            <person name="Sun Q."/>
            <person name="Ohkuma M."/>
        </authorList>
    </citation>
    <scope>NUCLEOTIDE SEQUENCE</scope>
    <source>
        <strain evidence="2">JCM 4714</strain>
    </source>
</reference>
<dbReference type="InterPro" id="IPR011712">
    <property type="entry name" value="Sig_transdc_His_kin_sub3_dim/P"/>
</dbReference>
<feature type="domain" description="Signal transduction histidine kinase subgroup 3 dimerisation and phosphoacceptor" evidence="1">
    <location>
        <begin position="2"/>
        <end position="35"/>
    </location>
</feature>
<dbReference type="GO" id="GO:0016020">
    <property type="term" value="C:membrane"/>
    <property type="evidence" value="ECO:0007669"/>
    <property type="project" value="InterPro"/>
</dbReference>
<gene>
    <name evidence="2" type="ORF">GCM10010339_15920</name>
</gene>
<sequence length="43" mass="4664">MAEADPREARAALKVIEETSRSALAEMRRTLGVLCTGQGWTST</sequence>
<name>A0A918YE11_9ACTN</name>
<evidence type="ECO:0000313" key="2">
    <source>
        <dbReference type="EMBL" id="GHE00499.1"/>
    </source>
</evidence>
<dbReference type="Proteomes" id="UP000655443">
    <property type="component" value="Unassembled WGS sequence"/>
</dbReference>
<reference evidence="2" key="1">
    <citation type="journal article" date="2014" name="Int. J. Syst. Evol. Microbiol.">
        <title>Complete genome sequence of Corynebacterium casei LMG S-19264T (=DSM 44701T), isolated from a smear-ripened cheese.</title>
        <authorList>
            <consortium name="US DOE Joint Genome Institute (JGI-PGF)"/>
            <person name="Walter F."/>
            <person name="Albersmeier A."/>
            <person name="Kalinowski J."/>
            <person name="Ruckert C."/>
        </authorList>
    </citation>
    <scope>NUCLEOTIDE SEQUENCE</scope>
    <source>
        <strain evidence="2">JCM 4714</strain>
    </source>
</reference>
<dbReference type="Pfam" id="PF07730">
    <property type="entry name" value="HisKA_3"/>
    <property type="match status" value="1"/>
</dbReference>
<dbReference type="RefSeq" id="WP_229880984.1">
    <property type="nucleotide sequence ID" value="NZ_BMVG01000002.1"/>
</dbReference>
<dbReference type="Gene3D" id="1.20.5.1930">
    <property type="match status" value="1"/>
</dbReference>
<dbReference type="AlphaFoldDB" id="A0A918YE11"/>
<dbReference type="GO" id="GO:0046983">
    <property type="term" value="F:protein dimerization activity"/>
    <property type="evidence" value="ECO:0007669"/>
    <property type="project" value="InterPro"/>
</dbReference>
<comment type="caution">
    <text evidence="2">The sequence shown here is derived from an EMBL/GenBank/DDBJ whole genome shotgun (WGS) entry which is preliminary data.</text>
</comment>
<protein>
    <recommendedName>
        <fullName evidence="1">Signal transduction histidine kinase subgroup 3 dimerisation and phosphoacceptor domain-containing protein</fullName>
    </recommendedName>
</protein>
<evidence type="ECO:0000259" key="1">
    <source>
        <dbReference type="Pfam" id="PF07730"/>
    </source>
</evidence>
<organism evidence="2 3">
    <name type="scientific">Streptomyces alanosinicus</name>
    <dbReference type="NCBI Taxonomy" id="68171"/>
    <lineage>
        <taxon>Bacteria</taxon>
        <taxon>Bacillati</taxon>
        <taxon>Actinomycetota</taxon>
        <taxon>Actinomycetes</taxon>
        <taxon>Kitasatosporales</taxon>
        <taxon>Streptomycetaceae</taxon>
        <taxon>Streptomyces</taxon>
    </lineage>
</organism>
<accession>A0A918YE11</accession>
<keyword evidence="3" id="KW-1185">Reference proteome</keyword>
<proteinExistence type="predicted"/>
<evidence type="ECO:0000313" key="3">
    <source>
        <dbReference type="Proteomes" id="UP000655443"/>
    </source>
</evidence>